<comment type="subcellular location">
    <subcellularLocation>
        <location evidence="1">Membrane</location>
        <topology evidence="1">Multi-pass membrane protein</topology>
    </subcellularLocation>
</comment>
<dbReference type="Proteomes" id="UP000467700">
    <property type="component" value="Unassembled WGS sequence"/>
</dbReference>
<accession>A0A8S0WMG3</accession>
<sequence>MSARPVVLSYLTHVLDNFSFKYVGAALLSTVYLLLCQRAMVNRFRRRAGIKYPRLYAEKAEAAASSDANKFNCAQRAHQNTLENIPIIYVLTLLSSVKYPIFAATTCALWTVTRIFYTRGYITGDPGKRLGFTHHISTAATLSQLVVSTFIVGGWLLGGLASKI</sequence>
<dbReference type="PANTHER" id="PTHR10250">
    <property type="entry name" value="MICROSOMAL GLUTATHIONE S-TRANSFERASE"/>
    <property type="match status" value="1"/>
</dbReference>
<name>A0A8S0WMG3_CYCAE</name>
<dbReference type="OrthoDB" id="410651at2759"/>
<feature type="transmembrane region" description="Helical" evidence="5">
    <location>
        <begin position="99"/>
        <end position="117"/>
    </location>
</feature>
<dbReference type="GO" id="GO:0004364">
    <property type="term" value="F:glutathione transferase activity"/>
    <property type="evidence" value="ECO:0007669"/>
    <property type="project" value="TreeGrafter"/>
</dbReference>
<dbReference type="EMBL" id="CACVBS010000051">
    <property type="protein sequence ID" value="CAA7265967.1"/>
    <property type="molecule type" value="Genomic_DNA"/>
</dbReference>
<evidence type="ECO:0008006" key="8">
    <source>
        <dbReference type="Google" id="ProtNLM"/>
    </source>
</evidence>
<keyword evidence="3 5" id="KW-1133">Transmembrane helix</keyword>
<evidence type="ECO:0000256" key="5">
    <source>
        <dbReference type="SAM" id="Phobius"/>
    </source>
</evidence>
<dbReference type="GO" id="GO:0005635">
    <property type="term" value="C:nuclear envelope"/>
    <property type="evidence" value="ECO:0007669"/>
    <property type="project" value="TreeGrafter"/>
</dbReference>
<organism evidence="6 7">
    <name type="scientific">Cyclocybe aegerita</name>
    <name type="common">Black poplar mushroom</name>
    <name type="synonym">Agrocybe aegerita</name>
    <dbReference type="NCBI Taxonomy" id="1973307"/>
    <lineage>
        <taxon>Eukaryota</taxon>
        <taxon>Fungi</taxon>
        <taxon>Dikarya</taxon>
        <taxon>Basidiomycota</taxon>
        <taxon>Agaricomycotina</taxon>
        <taxon>Agaricomycetes</taxon>
        <taxon>Agaricomycetidae</taxon>
        <taxon>Agaricales</taxon>
        <taxon>Agaricineae</taxon>
        <taxon>Bolbitiaceae</taxon>
        <taxon>Cyclocybe</taxon>
    </lineage>
</organism>
<dbReference type="GO" id="GO:0004602">
    <property type="term" value="F:glutathione peroxidase activity"/>
    <property type="evidence" value="ECO:0007669"/>
    <property type="project" value="TreeGrafter"/>
</dbReference>
<feature type="transmembrane region" description="Helical" evidence="5">
    <location>
        <begin position="137"/>
        <end position="158"/>
    </location>
</feature>
<gene>
    <name evidence="6" type="ORF">AAE3_LOCUS8214</name>
</gene>
<keyword evidence="4 5" id="KW-0472">Membrane</keyword>
<dbReference type="GO" id="GO:0016020">
    <property type="term" value="C:membrane"/>
    <property type="evidence" value="ECO:0007669"/>
    <property type="project" value="UniProtKB-SubCell"/>
</dbReference>
<feature type="transmembrane region" description="Helical" evidence="5">
    <location>
        <begin position="20"/>
        <end position="41"/>
    </location>
</feature>
<dbReference type="SUPFAM" id="SSF161084">
    <property type="entry name" value="MAPEG domain-like"/>
    <property type="match status" value="1"/>
</dbReference>
<comment type="caution">
    <text evidence="6">The sequence shown here is derived from an EMBL/GenBank/DDBJ whole genome shotgun (WGS) entry which is preliminary data.</text>
</comment>
<proteinExistence type="predicted"/>
<dbReference type="Pfam" id="PF01124">
    <property type="entry name" value="MAPEG"/>
    <property type="match status" value="1"/>
</dbReference>
<reference evidence="6 7" key="1">
    <citation type="submission" date="2020-01" db="EMBL/GenBank/DDBJ databases">
        <authorList>
            <person name="Gupta K D."/>
        </authorList>
    </citation>
    <scope>NUCLEOTIDE SEQUENCE [LARGE SCALE GENOMIC DNA]</scope>
</reference>
<evidence type="ECO:0000256" key="3">
    <source>
        <dbReference type="ARBA" id="ARBA00022989"/>
    </source>
</evidence>
<dbReference type="PANTHER" id="PTHR10250:SF26">
    <property type="entry name" value="GLUTATHIONE S-TRANSFERASE 3, MITOCHONDRIAL"/>
    <property type="match status" value="1"/>
</dbReference>
<evidence type="ECO:0000313" key="6">
    <source>
        <dbReference type="EMBL" id="CAA7265967.1"/>
    </source>
</evidence>
<dbReference type="InterPro" id="IPR023352">
    <property type="entry name" value="MAPEG-like_dom_sf"/>
</dbReference>
<evidence type="ECO:0000256" key="2">
    <source>
        <dbReference type="ARBA" id="ARBA00022692"/>
    </source>
</evidence>
<dbReference type="Gene3D" id="1.20.120.550">
    <property type="entry name" value="Membrane associated eicosanoid/glutathione metabolism-like domain"/>
    <property type="match status" value="1"/>
</dbReference>
<dbReference type="InterPro" id="IPR001129">
    <property type="entry name" value="Membr-assoc_MAPEG"/>
</dbReference>
<dbReference type="GO" id="GO:0005783">
    <property type="term" value="C:endoplasmic reticulum"/>
    <property type="evidence" value="ECO:0007669"/>
    <property type="project" value="TreeGrafter"/>
</dbReference>
<evidence type="ECO:0000256" key="4">
    <source>
        <dbReference type="ARBA" id="ARBA00023136"/>
    </source>
</evidence>
<keyword evidence="2 5" id="KW-0812">Transmembrane</keyword>
<dbReference type="InterPro" id="IPR050997">
    <property type="entry name" value="MAPEG"/>
</dbReference>
<evidence type="ECO:0000313" key="7">
    <source>
        <dbReference type="Proteomes" id="UP000467700"/>
    </source>
</evidence>
<keyword evidence="7" id="KW-1185">Reference proteome</keyword>
<protein>
    <recommendedName>
        <fullName evidence="8">Microsomal glutathione S-transferase 3</fullName>
    </recommendedName>
</protein>
<evidence type="ECO:0000256" key="1">
    <source>
        <dbReference type="ARBA" id="ARBA00004141"/>
    </source>
</evidence>
<dbReference type="AlphaFoldDB" id="A0A8S0WMG3"/>